<dbReference type="Gene3D" id="1.10.3620.10">
    <property type="entry name" value="YdcF like domain"/>
    <property type="match status" value="1"/>
</dbReference>
<dbReference type="InterPro" id="IPR003848">
    <property type="entry name" value="DUF218"/>
</dbReference>
<evidence type="ECO:0000313" key="2">
    <source>
        <dbReference type="EMBL" id="MEO3988792.1"/>
    </source>
</evidence>
<dbReference type="Gene3D" id="3.40.50.620">
    <property type="entry name" value="HUPs"/>
    <property type="match status" value="1"/>
</dbReference>
<comment type="caution">
    <text evidence="2">The sequence shown here is derived from an EMBL/GenBank/DDBJ whole genome shotgun (WGS) entry which is preliminary data.</text>
</comment>
<dbReference type="Proteomes" id="UP001444146">
    <property type="component" value="Unassembled WGS sequence"/>
</dbReference>
<protein>
    <submittedName>
        <fullName evidence="2">YdcF family protein</fullName>
    </submittedName>
</protein>
<dbReference type="InterPro" id="IPR051599">
    <property type="entry name" value="Cell_Envelope_Assoc"/>
</dbReference>
<dbReference type="Pfam" id="PF02698">
    <property type="entry name" value="DUF218"/>
    <property type="match status" value="1"/>
</dbReference>
<dbReference type="EMBL" id="JAYMYY010000001">
    <property type="protein sequence ID" value="MEO3988792.1"/>
    <property type="molecule type" value="Genomic_DNA"/>
</dbReference>
<evidence type="ECO:0000259" key="1">
    <source>
        <dbReference type="Pfam" id="PF02698"/>
    </source>
</evidence>
<dbReference type="InterPro" id="IPR014729">
    <property type="entry name" value="Rossmann-like_a/b/a_fold"/>
</dbReference>
<dbReference type="PANTHER" id="PTHR30336:SF20">
    <property type="entry name" value="DUF218 DOMAIN-CONTAINING PROTEIN"/>
    <property type="match status" value="1"/>
</dbReference>
<proteinExistence type="predicted"/>
<dbReference type="CDD" id="cd06259">
    <property type="entry name" value="YdcF-like"/>
    <property type="match status" value="1"/>
</dbReference>
<dbReference type="RefSeq" id="WP_347793324.1">
    <property type="nucleotide sequence ID" value="NZ_JAYMYY010000001.1"/>
</dbReference>
<accession>A0ABV0HEM9</accession>
<feature type="domain" description="DUF218" evidence="1">
    <location>
        <begin position="40"/>
        <end position="175"/>
    </location>
</feature>
<organism evidence="2 3">
    <name type="scientific">Pseudocitrobacter cyperus</name>
    <dbReference type="NCBI Taxonomy" id="3112843"/>
    <lineage>
        <taxon>Bacteria</taxon>
        <taxon>Pseudomonadati</taxon>
        <taxon>Pseudomonadota</taxon>
        <taxon>Gammaproteobacteria</taxon>
        <taxon>Enterobacterales</taxon>
        <taxon>Enterobacteriaceae</taxon>
        <taxon>Pseudocitrobacter</taxon>
    </lineage>
</organism>
<name>A0ABV0HEM9_9ENTR</name>
<reference evidence="2 3" key="1">
    <citation type="submission" date="2024-01" db="EMBL/GenBank/DDBJ databases">
        <title>Pseudocitrobacter sp. Endophytic strain Cyp-38L.</title>
        <authorList>
            <person name="Amer M.A."/>
            <person name="Hamed S.M."/>
        </authorList>
    </citation>
    <scope>NUCLEOTIDE SEQUENCE [LARGE SCALE GENOMIC DNA]</scope>
    <source>
        <strain evidence="2 3">Cyp38S</strain>
    </source>
</reference>
<sequence>MLTTLPQLPDSTLSAANLLGGWLAQNDFASRPQPDEYELVVLAGNAVIPTIDAACQLAADEGKRLLISGGIGHSTTFLYAAIARHPRYNTIRTTGLSEAAILAEIAHQFWKLPREKILVEDVSTNCGENARFARRMIDTRGIAVNSGVVVQDPTMQRRTMATFKHVWQDVAIAPHWRSYPGCQPELFNSDNGVAFKGDATGLWPVERYLSLILGELPRLRDDAGGYGPKGKNFIAHVDIPLAVEQAWLQLTEDDTLRHMSAIRALR</sequence>
<evidence type="ECO:0000313" key="3">
    <source>
        <dbReference type="Proteomes" id="UP001444146"/>
    </source>
</evidence>
<keyword evidence="3" id="KW-1185">Reference proteome</keyword>
<gene>
    <name evidence="2" type="ORF">VSR74_02985</name>
</gene>
<dbReference type="PANTHER" id="PTHR30336">
    <property type="entry name" value="INNER MEMBRANE PROTEIN, PROBABLE PERMEASE"/>
    <property type="match status" value="1"/>
</dbReference>